<evidence type="ECO:0000313" key="9">
    <source>
        <dbReference type="EMBL" id="ELR69807.1"/>
    </source>
</evidence>
<keyword evidence="4 6" id="KW-1133">Transmembrane helix</keyword>
<evidence type="ECO:0000259" key="8">
    <source>
        <dbReference type="Pfam" id="PF12704"/>
    </source>
</evidence>
<protein>
    <submittedName>
        <fullName evidence="9">Putative ABC transporter permease</fullName>
    </submittedName>
</protein>
<feature type="domain" description="MacB-like periplasmic core" evidence="8">
    <location>
        <begin position="101"/>
        <end position="318"/>
    </location>
</feature>
<dbReference type="RefSeq" id="WP_009581843.1">
    <property type="nucleotide sequence ID" value="NZ_AMZN01000068.1"/>
</dbReference>
<feature type="domain" description="ABC3 transporter permease C-terminal" evidence="7">
    <location>
        <begin position="381"/>
        <end position="493"/>
    </location>
</feature>
<gene>
    <name evidence="9" type="ORF">C900_04654</name>
</gene>
<comment type="subcellular location">
    <subcellularLocation>
        <location evidence="1">Cell membrane</location>
        <topology evidence="1">Multi-pass membrane protein</topology>
    </subcellularLocation>
</comment>
<feature type="transmembrane region" description="Helical" evidence="6">
    <location>
        <begin position="826"/>
        <end position="844"/>
    </location>
</feature>
<feature type="transmembrane region" description="Helical" evidence="6">
    <location>
        <begin position="99"/>
        <end position="123"/>
    </location>
</feature>
<dbReference type="Pfam" id="PF02687">
    <property type="entry name" value="FtsX"/>
    <property type="match status" value="2"/>
</dbReference>
<keyword evidence="10" id="KW-1185">Reference proteome</keyword>
<name>L8JR46_9BACT</name>
<dbReference type="PANTHER" id="PTHR30572:SF18">
    <property type="entry name" value="ABC-TYPE MACROLIDE FAMILY EXPORT SYSTEM PERMEASE COMPONENT 2"/>
    <property type="match status" value="1"/>
</dbReference>
<feature type="transmembrane region" description="Helical" evidence="6">
    <location>
        <begin position="375"/>
        <end position="397"/>
    </location>
</feature>
<evidence type="ECO:0000256" key="5">
    <source>
        <dbReference type="ARBA" id="ARBA00023136"/>
    </source>
</evidence>
<dbReference type="eggNOG" id="COG0577">
    <property type="taxonomic scope" value="Bacteria"/>
</dbReference>
<dbReference type="GO" id="GO:0005886">
    <property type="term" value="C:plasma membrane"/>
    <property type="evidence" value="ECO:0007669"/>
    <property type="project" value="UniProtKB-SubCell"/>
</dbReference>
<dbReference type="Pfam" id="PF12704">
    <property type="entry name" value="MacB_PCD"/>
    <property type="match status" value="1"/>
</dbReference>
<evidence type="ECO:0000256" key="2">
    <source>
        <dbReference type="ARBA" id="ARBA00022475"/>
    </source>
</evidence>
<dbReference type="GO" id="GO:0022857">
    <property type="term" value="F:transmembrane transporter activity"/>
    <property type="evidence" value="ECO:0007669"/>
    <property type="project" value="TreeGrafter"/>
</dbReference>
<evidence type="ECO:0000259" key="7">
    <source>
        <dbReference type="Pfam" id="PF02687"/>
    </source>
</evidence>
<dbReference type="STRING" id="1237149.C900_04654"/>
<dbReference type="InterPro" id="IPR050250">
    <property type="entry name" value="Macrolide_Exporter_MacB"/>
</dbReference>
<dbReference type="AlphaFoldDB" id="L8JR46"/>
<keyword evidence="3 6" id="KW-0812">Transmembrane</keyword>
<feature type="transmembrane region" description="Helical" evidence="6">
    <location>
        <begin position="426"/>
        <end position="449"/>
    </location>
</feature>
<evidence type="ECO:0000313" key="10">
    <source>
        <dbReference type="Proteomes" id="UP000011135"/>
    </source>
</evidence>
<proteinExistence type="predicted"/>
<dbReference type="Proteomes" id="UP000011135">
    <property type="component" value="Unassembled WGS sequence"/>
</dbReference>
<reference evidence="9 10" key="1">
    <citation type="submission" date="2012-12" db="EMBL/GenBank/DDBJ databases">
        <title>Genome assembly of Fulvivirga imtechensis AK7.</title>
        <authorList>
            <person name="Nupur N."/>
            <person name="Khatri I."/>
            <person name="Kumar R."/>
            <person name="Subramanian S."/>
            <person name="Pinnaka A."/>
        </authorList>
    </citation>
    <scope>NUCLEOTIDE SEQUENCE [LARGE SCALE GENOMIC DNA]</scope>
    <source>
        <strain evidence="9 10">AK7</strain>
    </source>
</reference>
<keyword evidence="5 6" id="KW-0472">Membrane</keyword>
<dbReference type="EMBL" id="AMZN01000068">
    <property type="protein sequence ID" value="ELR69807.1"/>
    <property type="molecule type" value="Genomic_DNA"/>
</dbReference>
<dbReference type="InterPro" id="IPR003838">
    <property type="entry name" value="ABC3_permease_C"/>
</dbReference>
<evidence type="ECO:0000256" key="3">
    <source>
        <dbReference type="ARBA" id="ARBA00022692"/>
    </source>
</evidence>
<evidence type="ECO:0000256" key="1">
    <source>
        <dbReference type="ARBA" id="ARBA00004651"/>
    </source>
</evidence>
<organism evidence="9 10">
    <name type="scientific">Fulvivirga imtechensis AK7</name>
    <dbReference type="NCBI Taxonomy" id="1237149"/>
    <lineage>
        <taxon>Bacteria</taxon>
        <taxon>Pseudomonadati</taxon>
        <taxon>Bacteroidota</taxon>
        <taxon>Cytophagia</taxon>
        <taxon>Cytophagales</taxon>
        <taxon>Fulvivirgaceae</taxon>
        <taxon>Fulvivirga</taxon>
    </lineage>
</organism>
<dbReference type="PANTHER" id="PTHR30572">
    <property type="entry name" value="MEMBRANE COMPONENT OF TRANSPORTER-RELATED"/>
    <property type="match status" value="1"/>
</dbReference>
<dbReference type="InterPro" id="IPR025857">
    <property type="entry name" value="MacB_PCD"/>
</dbReference>
<evidence type="ECO:0000256" key="6">
    <source>
        <dbReference type="SAM" id="Phobius"/>
    </source>
</evidence>
<sequence>MELSTDQIDYIQKDINYRGIVYDQLEEELLDHICTLVEKKMEDGARFIDAYDQVIERFGSEQQIQHIQSQTLILSNNNTKIMLRNYFKIALRNLSRHKFYSFINVAGLAVGLACCLVITLFVMDELSYDDYHTKKDRIYRLTSHGAYGGNQYVFPVAPAPLAPALITDLPEVEKVVRFRSRGSYLVTTPQMTESYKEHKLIFADKDFFQVFSVPMLKGNPETALKDRMSLAISRSIAQKYFANEDPVGKTMILDGAQEYHVTAVYEDMPANGHLQFNFLMSMASLEESKNTEWLSNNFYTYVLLREGTSQSDFYQKMNAMAAGYIEPQLIAFIGKTMKEFEEGGNKIDFKVQPLNDIYLHSDFIFDIGPIGDISYIYMFSAIAIFILVIACINFMNLSTARSSNRAKEVGVRKVLGSFRSHLVRQFLTETILLCLIAFALAIALASIALPFFNELAGKNMALPVDSLTFYAIILGCALFIGILAGLYPAFFLSAFKPINVLKGKLALGTGSSFIRSGLVVFQFFISILLIIATATVYKQLNYIQSKKLGYDKEQVLLVNDAYMLGTKMAAFKEELSQLPNVANVSISGYMPVQGYNRSDMSFWEQGLEPTEDNMVNMQIWDVDEGYISTLGMEVVLGRNFNKDIASDSNAVILNEAAFKAYGFEEGKENFIQTFFYDYATGQTRPDKLITYRVIGVVKDFHFESMKENIGRLGMRLRPSVSTLAIRFSTSDIQTVISSTEDVWKKFTAELPFNYTFLDSDFGNMYRAEQRLASVFTIFAGLAILIGCLGLFALASFMAEQRTKEIGIRKVLGASVGKIVFMLSKEFSRLIIIAFIIAAPIAWWASSTWLDNYSYRVEIGVGLYLLAGMMAFLIAWLTVGYHSVKAAQANPVDSLRSE</sequence>
<accession>L8JR46</accession>
<feature type="transmembrane region" description="Helical" evidence="6">
    <location>
        <begin position="513"/>
        <end position="537"/>
    </location>
</feature>
<feature type="domain" description="ABC3 transporter permease C-terminal" evidence="7">
    <location>
        <begin position="777"/>
        <end position="890"/>
    </location>
</feature>
<comment type="caution">
    <text evidence="9">The sequence shown here is derived from an EMBL/GenBank/DDBJ whole genome shotgun (WGS) entry which is preliminary data.</text>
</comment>
<evidence type="ECO:0000256" key="4">
    <source>
        <dbReference type="ARBA" id="ARBA00022989"/>
    </source>
</evidence>
<keyword evidence="2" id="KW-1003">Cell membrane</keyword>
<dbReference type="PATRIC" id="fig|1237149.3.peg.4170"/>
<feature type="transmembrane region" description="Helical" evidence="6">
    <location>
        <begin position="469"/>
        <end position="492"/>
    </location>
</feature>
<feature type="transmembrane region" description="Helical" evidence="6">
    <location>
        <begin position="774"/>
        <end position="798"/>
    </location>
</feature>
<feature type="transmembrane region" description="Helical" evidence="6">
    <location>
        <begin position="856"/>
        <end position="878"/>
    </location>
</feature>